<dbReference type="InterPro" id="IPR036291">
    <property type="entry name" value="NAD(P)-bd_dom_sf"/>
</dbReference>
<gene>
    <name evidence="2" type="ORF">CJ240_03865</name>
</gene>
<evidence type="ECO:0000259" key="1">
    <source>
        <dbReference type="PROSITE" id="PS51201"/>
    </source>
</evidence>
<reference evidence="2 3" key="1">
    <citation type="submission" date="2017-09" db="EMBL/GenBank/DDBJ databases">
        <title>Bacterial strain isolated from the female urinary microbiota.</title>
        <authorList>
            <person name="Thomas-White K."/>
            <person name="Kumar N."/>
            <person name="Forster S."/>
            <person name="Putonti C."/>
            <person name="Lawley T."/>
            <person name="Wolfe A.J."/>
        </authorList>
    </citation>
    <scope>NUCLEOTIDE SEQUENCE [LARGE SCALE GENOMIC DNA]</scope>
    <source>
        <strain evidence="2 3">UMB0744</strain>
    </source>
</reference>
<name>A0ABX4URG8_9ACTO</name>
<comment type="caution">
    <text evidence="2">The sequence shown here is derived from an EMBL/GenBank/DDBJ whole genome shotgun (WGS) entry which is preliminary data.</text>
</comment>
<dbReference type="Gene3D" id="3.40.50.720">
    <property type="entry name" value="NAD(P)-binding Rossmann-like Domain"/>
    <property type="match status" value="1"/>
</dbReference>
<dbReference type="SUPFAM" id="SSF116726">
    <property type="entry name" value="TrkA C-terminal domain-like"/>
    <property type="match status" value="1"/>
</dbReference>
<dbReference type="InterPro" id="IPR036721">
    <property type="entry name" value="RCK_C_sf"/>
</dbReference>
<dbReference type="Proteomes" id="UP000243201">
    <property type="component" value="Unassembled WGS sequence"/>
</dbReference>
<protein>
    <submittedName>
        <fullName evidence="2">Potassium transporter</fullName>
    </submittedName>
</protein>
<keyword evidence="3" id="KW-1185">Reference proteome</keyword>
<accession>A0ABX4URG8</accession>
<dbReference type="InterPro" id="IPR050721">
    <property type="entry name" value="Trk_Ktr_HKT_K-transport"/>
</dbReference>
<proteinExistence type="predicted"/>
<organism evidence="2 3">
    <name type="scientific">Varibaculum cambriense</name>
    <dbReference type="NCBI Taxonomy" id="184870"/>
    <lineage>
        <taxon>Bacteria</taxon>
        <taxon>Bacillati</taxon>
        <taxon>Actinomycetota</taxon>
        <taxon>Actinomycetes</taxon>
        <taxon>Actinomycetales</taxon>
        <taxon>Actinomycetaceae</taxon>
        <taxon>Varibaculum</taxon>
    </lineage>
</organism>
<dbReference type="Gene3D" id="3.30.70.1450">
    <property type="entry name" value="Regulator of K+ conductance, C-terminal domain"/>
    <property type="match status" value="1"/>
</dbReference>
<dbReference type="PROSITE" id="PS51201">
    <property type="entry name" value="RCK_N"/>
    <property type="match status" value="1"/>
</dbReference>
<evidence type="ECO:0000313" key="2">
    <source>
        <dbReference type="EMBL" id="PMB90853.1"/>
    </source>
</evidence>
<dbReference type="Pfam" id="PF02254">
    <property type="entry name" value="TrkA_N"/>
    <property type="match status" value="1"/>
</dbReference>
<dbReference type="EMBL" id="PNGC01000001">
    <property type="protein sequence ID" value="PMB90853.1"/>
    <property type="molecule type" value="Genomic_DNA"/>
</dbReference>
<dbReference type="PANTHER" id="PTHR43833">
    <property type="entry name" value="POTASSIUM CHANNEL PROTEIN 2-RELATED-RELATED"/>
    <property type="match status" value="1"/>
</dbReference>
<feature type="domain" description="RCK N-terminal" evidence="1">
    <location>
        <begin position="28"/>
        <end position="151"/>
    </location>
</feature>
<dbReference type="PANTHER" id="PTHR43833:SF7">
    <property type="entry name" value="KTR SYSTEM POTASSIUM UPTAKE PROTEIN C"/>
    <property type="match status" value="1"/>
</dbReference>
<sequence length="244" mass="26083">MLPHSLSHLAPLRFPSPQKGRSLVNFSKPTYAVLGLGRFGSAVARELMSDYAVVIGIDLNETVVNRNNGILSQVAQTDATDIASITELGVADCDGVVVGIGGPHVEASILTCSLLTDMGVKNLWAKSSGTAHGRILEQIGVPHIVYPEVAMGRRVAHLVRGVNLDYVELSAGTAMVRTILPKSAAGPLDEVDLWNRHGVKIVAVLRENQWQPVLGAIELSEGDQVQIYGGAKQVEKFARLAPRP</sequence>
<evidence type="ECO:0000313" key="3">
    <source>
        <dbReference type="Proteomes" id="UP000243201"/>
    </source>
</evidence>
<dbReference type="InterPro" id="IPR003148">
    <property type="entry name" value="RCK_N"/>
</dbReference>
<dbReference type="SUPFAM" id="SSF51735">
    <property type="entry name" value="NAD(P)-binding Rossmann-fold domains"/>
    <property type="match status" value="1"/>
</dbReference>